<dbReference type="GO" id="GO:0030286">
    <property type="term" value="C:dynein complex"/>
    <property type="evidence" value="ECO:0007669"/>
    <property type="project" value="InterPro"/>
</dbReference>
<feature type="domain" description="Dynein heavy chain ATP-binding dynein motor region" evidence="1">
    <location>
        <begin position="2"/>
        <end position="119"/>
    </location>
</feature>
<dbReference type="Pfam" id="PF12781">
    <property type="entry name" value="AAA_9"/>
    <property type="match status" value="1"/>
</dbReference>
<dbReference type="InterPro" id="IPR035706">
    <property type="entry name" value="AAA_9"/>
</dbReference>
<dbReference type="EMBL" id="CABIJS010000055">
    <property type="protein sequence ID" value="VUZ41240.1"/>
    <property type="molecule type" value="Genomic_DNA"/>
</dbReference>
<dbReference type="GO" id="GO:0007018">
    <property type="term" value="P:microtubule-based movement"/>
    <property type="evidence" value="ECO:0007669"/>
    <property type="project" value="InterPro"/>
</dbReference>
<gene>
    <name evidence="2" type="ORF">WMSIL1_LOCUS2149</name>
</gene>
<sequence length="119" mass="13874">MRQTFMKGGRLLIRLGDNDIDYDKNFKFYMTTKLPNPHYVPEIIIKVTLINFTVTPQGLEDQLLSGVTGLERPELEEQRVQLIVHINKDRISMQQIEDKILKLLYESEGNILDNETLIN</sequence>
<proteinExistence type="predicted"/>
<feature type="non-terminal residue" evidence="2">
    <location>
        <position position="119"/>
    </location>
</feature>
<organism evidence="2 3">
    <name type="scientific">Hymenolepis diminuta</name>
    <name type="common">Rat tapeworm</name>
    <dbReference type="NCBI Taxonomy" id="6216"/>
    <lineage>
        <taxon>Eukaryota</taxon>
        <taxon>Metazoa</taxon>
        <taxon>Spiralia</taxon>
        <taxon>Lophotrochozoa</taxon>
        <taxon>Platyhelminthes</taxon>
        <taxon>Cestoda</taxon>
        <taxon>Eucestoda</taxon>
        <taxon>Cyclophyllidea</taxon>
        <taxon>Hymenolepididae</taxon>
        <taxon>Hymenolepis</taxon>
    </lineage>
</organism>
<accession>A0A564Y1Z9</accession>
<evidence type="ECO:0000259" key="1">
    <source>
        <dbReference type="Pfam" id="PF12781"/>
    </source>
</evidence>
<name>A0A564Y1Z9_HYMDI</name>
<dbReference type="GO" id="GO:0051959">
    <property type="term" value="F:dynein light intermediate chain binding"/>
    <property type="evidence" value="ECO:0007669"/>
    <property type="project" value="InterPro"/>
</dbReference>
<dbReference type="PANTHER" id="PTHR22878">
    <property type="entry name" value="DYNEIN HEAVY CHAIN 6, AXONEMAL-LIKE-RELATED"/>
    <property type="match status" value="1"/>
</dbReference>
<dbReference type="InterPro" id="IPR026983">
    <property type="entry name" value="DHC"/>
</dbReference>
<dbReference type="Gene3D" id="3.40.50.300">
    <property type="entry name" value="P-loop containing nucleotide triphosphate hydrolases"/>
    <property type="match status" value="1"/>
</dbReference>
<dbReference type="GO" id="GO:0045505">
    <property type="term" value="F:dynein intermediate chain binding"/>
    <property type="evidence" value="ECO:0007669"/>
    <property type="project" value="InterPro"/>
</dbReference>
<dbReference type="Gene3D" id="6.10.140.1060">
    <property type="match status" value="1"/>
</dbReference>
<protein>
    <recommendedName>
        <fullName evidence="1">Dynein heavy chain ATP-binding dynein motor region domain-containing protein</fullName>
    </recommendedName>
</protein>
<evidence type="ECO:0000313" key="3">
    <source>
        <dbReference type="Proteomes" id="UP000321570"/>
    </source>
</evidence>
<dbReference type="InterPro" id="IPR027417">
    <property type="entry name" value="P-loop_NTPase"/>
</dbReference>
<keyword evidence="3" id="KW-1185">Reference proteome</keyword>
<reference evidence="2 3" key="1">
    <citation type="submission" date="2019-07" db="EMBL/GenBank/DDBJ databases">
        <authorList>
            <person name="Jastrzebski P J."/>
            <person name="Paukszto L."/>
            <person name="Jastrzebski P J."/>
        </authorList>
    </citation>
    <scope>NUCLEOTIDE SEQUENCE [LARGE SCALE GENOMIC DNA]</scope>
    <source>
        <strain evidence="2 3">WMS-il1</strain>
    </source>
</reference>
<evidence type="ECO:0000313" key="2">
    <source>
        <dbReference type="EMBL" id="VUZ41240.1"/>
    </source>
</evidence>
<dbReference type="Proteomes" id="UP000321570">
    <property type="component" value="Unassembled WGS sequence"/>
</dbReference>
<dbReference type="AlphaFoldDB" id="A0A564Y1Z9"/>
<dbReference type="PANTHER" id="PTHR22878:SF68">
    <property type="entry name" value="DYNEIN HEAVY CHAIN 6, AXONEMAL-LIKE"/>
    <property type="match status" value="1"/>
</dbReference>